<proteinExistence type="predicted"/>
<dbReference type="Proteomes" id="UP000252519">
    <property type="component" value="Unassembled WGS sequence"/>
</dbReference>
<sequence length="144" mass="17012">MYALVGTIRPRKWKRFLVDYSYFGKLFLDYYLDKGWSNHSTCSSCVSMLRLAYRAEIPRIMFYKAKLTPYMMKRFVIAVKCSQVKVNEFVFTSCDITCDVEQFVHFLELCKTSRLVIDGSSMKGDFKERLQQDAFIQKVRELCT</sequence>
<evidence type="ECO:0000313" key="1">
    <source>
        <dbReference type="EMBL" id="RCN24045.1"/>
    </source>
</evidence>
<evidence type="ECO:0000313" key="2">
    <source>
        <dbReference type="Proteomes" id="UP000252519"/>
    </source>
</evidence>
<dbReference type="OrthoDB" id="10447954at2759"/>
<dbReference type="EMBL" id="JOJR01024121">
    <property type="protein sequence ID" value="RCN24045.1"/>
    <property type="molecule type" value="Genomic_DNA"/>
</dbReference>
<name>A0A368EZC5_ANCCA</name>
<organism evidence="1 2">
    <name type="scientific">Ancylostoma caninum</name>
    <name type="common">Dog hookworm</name>
    <dbReference type="NCBI Taxonomy" id="29170"/>
    <lineage>
        <taxon>Eukaryota</taxon>
        <taxon>Metazoa</taxon>
        <taxon>Ecdysozoa</taxon>
        <taxon>Nematoda</taxon>
        <taxon>Chromadorea</taxon>
        <taxon>Rhabditida</taxon>
        <taxon>Rhabditina</taxon>
        <taxon>Rhabditomorpha</taxon>
        <taxon>Strongyloidea</taxon>
        <taxon>Ancylostomatidae</taxon>
        <taxon>Ancylostomatinae</taxon>
        <taxon>Ancylostoma</taxon>
    </lineage>
</organism>
<gene>
    <name evidence="1" type="ORF">ANCCAN_30266</name>
</gene>
<reference evidence="1 2" key="1">
    <citation type="submission" date="2014-10" db="EMBL/GenBank/DDBJ databases">
        <title>Draft genome of the hookworm Ancylostoma caninum.</title>
        <authorList>
            <person name="Mitreva M."/>
        </authorList>
    </citation>
    <scope>NUCLEOTIDE SEQUENCE [LARGE SCALE GENOMIC DNA]</scope>
    <source>
        <strain evidence="1 2">Baltimore</strain>
    </source>
</reference>
<keyword evidence="2" id="KW-1185">Reference proteome</keyword>
<dbReference type="AlphaFoldDB" id="A0A368EZC5"/>
<accession>A0A368EZC5</accession>
<protein>
    <submittedName>
        <fullName evidence="1">Uncharacterized protein</fullName>
    </submittedName>
</protein>
<comment type="caution">
    <text evidence="1">The sequence shown here is derived from an EMBL/GenBank/DDBJ whole genome shotgun (WGS) entry which is preliminary data.</text>
</comment>